<dbReference type="FunFam" id="3.40.50.720:FF:000061">
    <property type="entry name" value="Formate dehydrogenase"/>
    <property type="match status" value="1"/>
</dbReference>
<dbReference type="SMR" id="A0A3B6NTE6"/>
<evidence type="ECO:0000256" key="2">
    <source>
        <dbReference type="SAM" id="MobiDB-lite"/>
    </source>
</evidence>
<dbReference type="GO" id="GO:0008863">
    <property type="term" value="F:formate dehydrogenase (NAD+) activity"/>
    <property type="evidence" value="ECO:0000318"/>
    <property type="project" value="GO_Central"/>
</dbReference>
<feature type="compositionally biased region" description="Low complexity" evidence="2">
    <location>
        <begin position="197"/>
        <end position="255"/>
    </location>
</feature>
<proteinExistence type="predicted"/>
<protein>
    <recommendedName>
        <fullName evidence="3">D-isomer specific 2-hydroxyacid dehydrogenase NAD-binding domain-containing protein</fullName>
    </recommendedName>
</protein>
<accession>A0A3B6NTE6</accession>
<dbReference type="Gramene" id="TraesWEE_scaffold_073078_01G000400.1">
    <property type="protein sequence ID" value="TraesWEE_scaffold_073078_01G000400.1"/>
    <property type="gene ID" value="TraesWEE_scaffold_073078_01G000400"/>
</dbReference>
<dbReference type="SUPFAM" id="SSF51735">
    <property type="entry name" value="NAD(P)-binding Rossmann-fold domains"/>
    <property type="match status" value="1"/>
</dbReference>
<dbReference type="Gramene" id="TraesCS6A02G274900.1">
    <property type="protein sequence ID" value="TraesCS6A02G274900.1"/>
    <property type="gene ID" value="TraesCS6A02G274900"/>
</dbReference>
<keyword evidence="5" id="KW-1185">Reference proteome</keyword>
<feature type="domain" description="D-isomer specific 2-hydroxyacid dehydrogenase NAD-binding" evidence="3">
    <location>
        <begin position="254"/>
        <end position="333"/>
    </location>
</feature>
<dbReference type="EnsemblPlants" id="TraesCS6A02G274900.1">
    <property type="protein sequence ID" value="TraesCS6A02G274900.1"/>
    <property type="gene ID" value="TraesCS6A02G274900"/>
</dbReference>
<dbReference type="AlphaFoldDB" id="A0A3B6NTE6"/>
<dbReference type="STRING" id="4565.A0A3B6NTE6"/>
<keyword evidence="1" id="KW-0560">Oxidoreductase</keyword>
<dbReference type="PANTHER" id="PTHR42938:SF26">
    <property type="entry name" value="FORMATE DEHYDROGENASE, MITOCHONDRIAL"/>
    <property type="match status" value="1"/>
</dbReference>
<dbReference type="PROSITE" id="PS00671">
    <property type="entry name" value="D_2_HYDROXYACID_DH_3"/>
    <property type="match status" value="1"/>
</dbReference>
<dbReference type="SUPFAM" id="SSF52283">
    <property type="entry name" value="Formate/glycerate dehydrogenase catalytic domain-like"/>
    <property type="match status" value="1"/>
</dbReference>
<organism evidence="4">
    <name type="scientific">Triticum aestivum</name>
    <name type="common">Wheat</name>
    <dbReference type="NCBI Taxonomy" id="4565"/>
    <lineage>
        <taxon>Eukaryota</taxon>
        <taxon>Viridiplantae</taxon>
        <taxon>Streptophyta</taxon>
        <taxon>Embryophyta</taxon>
        <taxon>Tracheophyta</taxon>
        <taxon>Spermatophyta</taxon>
        <taxon>Magnoliopsida</taxon>
        <taxon>Liliopsida</taxon>
        <taxon>Poales</taxon>
        <taxon>Poaceae</taxon>
        <taxon>BOP clade</taxon>
        <taxon>Pooideae</taxon>
        <taxon>Triticodae</taxon>
        <taxon>Triticeae</taxon>
        <taxon>Triticinae</taxon>
        <taxon>Triticum</taxon>
    </lineage>
</organism>
<reference evidence="4" key="2">
    <citation type="submission" date="2018-10" db="UniProtKB">
        <authorList>
            <consortium name="EnsemblPlants"/>
        </authorList>
    </citation>
    <scope>IDENTIFICATION</scope>
</reference>
<evidence type="ECO:0000313" key="4">
    <source>
        <dbReference type="EnsemblPlants" id="TraesCS6A02G274900.1"/>
    </source>
</evidence>
<dbReference type="Gramene" id="TraesCLE_scaffold_078490_01G000100.1">
    <property type="protein sequence ID" value="TraesCLE_scaffold_078490_01G000100.1"/>
    <property type="gene ID" value="TraesCLE_scaffold_078490_01G000100"/>
</dbReference>
<dbReference type="InterPro" id="IPR006140">
    <property type="entry name" value="D-isomer_DH_NAD-bd"/>
</dbReference>
<sequence>MAMKNATQQVVRALESSLTRSLHASPGSKKIVGVFYKGGEYAGQNPNFVGCVENALGIRSWLESQGHQYIVTDDKDGPNCELEKHIADAHVLITTPFHPAYVSADRIRRGKNLELLLTAGIGSDHIELPAAAAAGLTVAEVTGSNTVSVAEDQLMRILVLMRNFLPGHHQAISGEWTSPASRTGPTTWRARRWAPSAPAASGSCCSSASSPSAATCSTTTGSASTPRSRRSSAPPSRRTSTPCCPSATSSCSTCRSPRRQRGMFNKEKIAKMKKGVIIVNNARGAIMDTQAVADACKSGHIAGYGGDVWYPQPAPKEHPWRYMPNNAMTPHISGTTIDGQLRYAAGLKDMLERYFKGQDFPEPNYIVKEGKLASQYQ</sequence>
<dbReference type="Gramene" id="TraesCS6A03G0731300.1">
    <property type="protein sequence ID" value="TraesCS6A03G0731300.1.CDS"/>
    <property type="gene ID" value="TraesCS6A03G0731300"/>
</dbReference>
<feature type="region of interest" description="Disordered" evidence="2">
    <location>
        <begin position="197"/>
        <end position="264"/>
    </location>
</feature>
<dbReference type="GO" id="GO:0016616">
    <property type="term" value="F:oxidoreductase activity, acting on the CH-OH group of donors, NAD or NADP as acceptor"/>
    <property type="evidence" value="ECO:0007669"/>
    <property type="project" value="InterPro"/>
</dbReference>
<evidence type="ECO:0000256" key="1">
    <source>
        <dbReference type="ARBA" id="ARBA00023002"/>
    </source>
</evidence>
<dbReference type="PANTHER" id="PTHR42938">
    <property type="entry name" value="FORMATE DEHYDROGENASE 1"/>
    <property type="match status" value="1"/>
</dbReference>
<dbReference type="GO" id="GO:0009507">
    <property type="term" value="C:chloroplast"/>
    <property type="evidence" value="ECO:0000318"/>
    <property type="project" value="GO_Central"/>
</dbReference>
<dbReference type="OMA" id="HARQEPR"/>
<dbReference type="InterPro" id="IPR036291">
    <property type="entry name" value="NAD(P)-bd_dom_sf"/>
</dbReference>
<dbReference type="Pfam" id="PF02826">
    <property type="entry name" value="2-Hacid_dh_C"/>
    <property type="match status" value="1"/>
</dbReference>
<evidence type="ECO:0000259" key="3">
    <source>
        <dbReference type="Pfam" id="PF02826"/>
    </source>
</evidence>
<reference evidence="4" key="1">
    <citation type="submission" date="2018-08" db="EMBL/GenBank/DDBJ databases">
        <authorList>
            <person name="Rossello M."/>
        </authorList>
    </citation>
    <scope>NUCLEOTIDE SEQUENCE [LARGE SCALE GENOMIC DNA]</scope>
    <source>
        <strain evidence="4">cv. Chinese Spring</strain>
    </source>
</reference>
<dbReference type="GO" id="GO:0051287">
    <property type="term" value="F:NAD binding"/>
    <property type="evidence" value="ECO:0007669"/>
    <property type="project" value="InterPro"/>
</dbReference>
<dbReference type="Gramene" id="TraesCAD_scaffold_070471_01G000100.1">
    <property type="protein sequence ID" value="TraesCAD_scaffold_070471_01G000100.1"/>
    <property type="gene ID" value="TraesCAD_scaffold_070471_01G000100"/>
</dbReference>
<dbReference type="Gene3D" id="3.40.50.720">
    <property type="entry name" value="NAD(P)-binding Rossmann-like Domain"/>
    <property type="match status" value="3"/>
</dbReference>
<dbReference type="Proteomes" id="UP000019116">
    <property type="component" value="Chromosome 6A"/>
</dbReference>
<dbReference type="Gramene" id="TraesROB_scaffold_078778_01G000100.1">
    <property type="protein sequence ID" value="TraesROB_scaffold_078778_01G000100.1"/>
    <property type="gene ID" value="TraesROB_scaffold_078778_01G000100"/>
</dbReference>
<name>A0A3B6NTE6_WHEAT</name>
<dbReference type="InterPro" id="IPR029753">
    <property type="entry name" value="D-isomer_DH_CS"/>
</dbReference>
<evidence type="ECO:0000313" key="5">
    <source>
        <dbReference type="Proteomes" id="UP000019116"/>
    </source>
</evidence>